<evidence type="ECO:0000256" key="1">
    <source>
        <dbReference type="ARBA" id="ARBA00022618"/>
    </source>
</evidence>
<sequence length="73" mass="6990">MPGNPRPHTVAPHRLAGLAALLGVTPPDGAVALTVTGVTHASGDVLPGDLSAALPGARRHGAEFVPAAAAAGA</sequence>
<gene>
    <name evidence="3" type="ORF">AAFH96_36845</name>
</gene>
<name>A0ABV5D3G9_9ACTN</name>
<protein>
    <submittedName>
        <fullName evidence="3">UDP-N-acetylmuramoyl-L-alanyl-D-glutamate--2, 6-diaminopimelate ligase</fullName>
    </submittedName>
</protein>
<evidence type="ECO:0000313" key="4">
    <source>
        <dbReference type="Proteomes" id="UP001582793"/>
    </source>
</evidence>
<keyword evidence="2" id="KW-0131">Cell cycle</keyword>
<evidence type="ECO:0000313" key="3">
    <source>
        <dbReference type="EMBL" id="MFB6398591.1"/>
    </source>
</evidence>
<dbReference type="EMBL" id="JBCGDC010000290">
    <property type="protein sequence ID" value="MFB6398591.1"/>
    <property type="molecule type" value="Genomic_DNA"/>
</dbReference>
<keyword evidence="3" id="KW-0436">Ligase</keyword>
<accession>A0ABV5D3G9</accession>
<proteinExistence type="predicted"/>
<organism evidence="3 4">
    <name type="scientific">Polymorphospora lycopeni</name>
    <dbReference type="NCBI Taxonomy" id="3140240"/>
    <lineage>
        <taxon>Bacteria</taxon>
        <taxon>Bacillati</taxon>
        <taxon>Actinomycetota</taxon>
        <taxon>Actinomycetes</taxon>
        <taxon>Micromonosporales</taxon>
        <taxon>Micromonosporaceae</taxon>
        <taxon>Polymorphospora</taxon>
    </lineage>
</organism>
<reference evidence="3 4" key="1">
    <citation type="submission" date="2024-04" db="EMBL/GenBank/DDBJ databases">
        <title>Polymorphospora sp. isolated from Baiyangdian Lake in Xiong'an New Area.</title>
        <authorList>
            <person name="Zhang X."/>
            <person name="Liu J."/>
        </authorList>
    </citation>
    <scope>NUCLEOTIDE SEQUENCE [LARGE SCALE GENOMIC DNA]</scope>
    <source>
        <strain evidence="3 4">2-325</strain>
    </source>
</reference>
<dbReference type="SUPFAM" id="SSF63418">
    <property type="entry name" value="MurE/MurF N-terminal domain"/>
    <property type="match status" value="1"/>
</dbReference>
<comment type="caution">
    <text evidence="3">The sequence shown here is derived from an EMBL/GenBank/DDBJ whole genome shotgun (WGS) entry which is preliminary data.</text>
</comment>
<dbReference type="Proteomes" id="UP001582793">
    <property type="component" value="Unassembled WGS sequence"/>
</dbReference>
<feature type="non-terminal residue" evidence="3">
    <location>
        <position position="73"/>
    </location>
</feature>
<keyword evidence="4" id="KW-1185">Reference proteome</keyword>
<dbReference type="InterPro" id="IPR035911">
    <property type="entry name" value="MurE/MurF_N"/>
</dbReference>
<dbReference type="GO" id="GO:0016874">
    <property type="term" value="F:ligase activity"/>
    <property type="evidence" value="ECO:0007669"/>
    <property type="project" value="UniProtKB-KW"/>
</dbReference>
<evidence type="ECO:0000256" key="2">
    <source>
        <dbReference type="ARBA" id="ARBA00023306"/>
    </source>
</evidence>
<dbReference type="Gene3D" id="3.40.1390.10">
    <property type="entry name" value="MurE/MurF, N-terminal domain"/>
    <property type="match status" value="1"/>
</dbReference>
<keyword evidence="1" id="KW-0132">Cell division</keyword>